<dbReference type="PANTHER" id="PTHR30055:SF234">
    <property type="entry name" value="HTH-TYPE TRANSCRIPTIONAL REGULATOR BETI"/>
    <property type="match status" value="1"/>
</dbReference>
<dbReference type="Pfam" id="PF00440">
    <property type="entry name" value="TetR_N"/>
    <property type="match status" value="1"/>
</dbReference>
<dbReference type="Proteomes" id="UP001440984">
    <property type="component" value="Unassembled WGS sequence"/>
</dbReference>
<organism evidence="7 8">
    <name type="scientific">Amycolatopsis melonis</name>
    <dbReference type="NCBI Taxonomy" id="3156488"/>
    <lineage>
        <taxon>Bacteria</taxon>
        <taxon>Bacillati</taxon>
        <taxon>Actinomycetota</taxon>
        <taxon>Actinomycetes</taxon>
        <taxon>Pseudonocardiales</taxon>
        <taxon>Pseudonocardiaceae</taxon>
        <taxon>Amycolatopsis</taxon>
    </lineage>
</organism>
<protein>
    <submittedName>
        <fullName evidence="7">TetR/AcrR family transcriptional regulator</fullName>
    </submittedName>
</protein>
<dbReference type="InterPro" id="IPR009057">
    <property type="entry name" value="Homeodomain-like_sf"/>
</dbReference>
<evidence type="ECO:0000256" key="2">
    <source>
        <dbReference type="ARBA" id="ARBA00023015"/>
    </source>
</evidence>
<dbReference type="PRINTS" id="PR00455">
    <property type="entry name" value="HTHTETR"/>
</dbReference>
<comment type="caution">
    <text evidence="7">The sequence shown here is derived from an EMBL/GenBank/DDBJ whole genome shotgun (WGS) entry which is preliminary data.</text>
</comment>
<dbReference type="PROSITE" id="PS50977">
    <property type="entry name" value="HTH_TETR_2"/>
    <property type="match status" value="1"/>
</dbReference>
<dbReference type="Pfam" id="PF13977">
    <property type="entry name" value="TetR_C_6"/>
    <property type="match status" value="1"/>
</dbReference>
<gene>
    <name evidence="7" type="ORF">ABJI51_04030</name>
</gene>
<evidence type="ECO:0000313" key="7">
    <source>
        <dbReference type="EMBL" id="MEQ0558228.1"/>
    </source>
</evidence>
<evidence type="ECO:0000256" key="3">
    <source>
        <dbReference type="ARBA" id="ARBA00023125"/>
    </source>
</evidence>
<evidence type="ECO:0000256" key="4">
    <source>
        <dbReference type="ARBA" id="ARBA00023163"/>
    </source>
</evidence>
<dbReference type="InterPro" id="IPR050109">
    <property type="entry name" value="HTH-type_TetR-like_transc_reg"/>
</dbReference>
<sequence length="197" mass="21147">MGRGPYAKSAARRAEILAAARDSFAERGFAASSLRDIAERAGTTHAVLQHHFSGKEELLIAVLAQRDADEQAAGEREVERSFGALTAYLAGVLRSHQGEPELMRLWAELAVAASRPDHPAHAYFVERYERARARIAGSVSDLAGTGPLDAETATTLLHALLNGLQVVWLLDPSLDIVTPIERFMDLIGPDGPSPAAS</sequence>
<dbReference type="SUPFAM" id="SSF46689">
    <property type="entry name" value="Homeodomain-like"/>
    <property type="match status" value="1"/>
</dbReference>
<evidence type="ECO:0000256" key="1">
    <source>
        <dbReference type="ARBA" id="ARBA00022491"/>
    </source>
</evidence>
<dbReference type="SUPFAM" id="SSF48498">
    <property type="entry name" value="Tetracyclin repressor-like, C-terminal domain"/>
    <property type="match status" value="1"/>
</dbReference>
<keyword evidence="1" id="KW-0678">Repressor</keyword>
<evidence type="ECO:0000313" key="8">
    <source>
        <dbReference type="Proteomes" id="UP001440984"/>
    </source>
</evidence>
<accession>A0ABV0L7I6</accession>
<keyword evidence="8" id="KW-1185">Reference proteome</keyword>
<keyword evidence="3 5" id="KW-0238">DNA-binding</keyword>
<keyword evidence="4" id="KW-0804">Transcription</keyword>
<dbReference type="EMBL" id="JBDZYD010000001">
    <property type="protein sequence ID" value="MEQ0558228.1"/>
    <property type="molecule type" value="Genomic_DNA"/>
</dbReference>
<dbReference type="InterPro" id="IPR039538">
    <property type="entry name" value="BetI_C"/>
</dbReference>
<feature type="domain" description="HTH tetR-type" evidence="6">
    <location>
        <begin position="10"/>
        <end position="70"/>
    </location>
</feature>
<keyword evidence="2" id="KW-0805">Transcription regulation</keyword>
<dbReference type="InterPro" id="IPR036271">
    <property type="entry name" value="Tet_transcr_reg_TetR-rel_C_sf"/>
</dbReference>
<evidence type="ECO:0000259" key="6">
    <source>
        <dbReference type="PROSITE" id="PS50977"/>
    </source>
</evidence>
<name>A0ABV0L7I6_9PSEU</name>
<dbReference type="PANTHER" id="PTHR30055">
    <property type="entry name" value="HTH-TYPE TRANSCRIPTIONAL REGULATOR RUTR"/>
    <property type="match status" value="1"/>
</dbReference>
<dbReference type="Gene3D" id="1.10.357.10">
    <property type="entry name" value="Tetracycline Repressor, domain 2"/>
    <property type="match status" value="1"/>
</dbReference>
<dbReference type="InterPro" id="IPR001647">
    <property type="entry name" value="HTH_TetR"/>
</dbReference>
<feature type="DNA-binding region" description="H-T-H motif" evidence="5">
    <location>
        <begin position="33"/>
        <end position="52"/>
    </location>
</feature>
<proteinExistence type="predicted"/>
<dbReference type="RefSeq" id="WP_348947549.1">
    <property type="nucleotide sequence ID" value="NZ_JBDZYD010000001.1"/>
</dbReference>
<reference evidence="7 8" key="1">
    <citation type="submission" date="2024-05" db="EMBL/GenBank/DDBJ databases">
        <authorList>
            <person name="Zhao H."/>
            <person name="Xu Y."/>
            <person name="Lin S."/>
            <person name="Spain J.C."/>
            <person name="Zhou N.-Y."/>
        </authorList>
    </citation>
    <scope>NUCLEOTIDE SEQUENCE [LARGE SCALE GENOMIC DNA]</scope>
    <source>
        <strain evidence="7 8">NEAU-NG30</strain>
    </source>
</reference>
<evidence type="ECO:0000256" key="5">
    <source>
        <dbReference type="PROSITE-ProRule" id="PRU00335"/>
    </source>
</evidence>